<feature type="compositionally biased region" description="Polar residues" evidence="1">
    <location>
        <begin position="47"/>
        <end position="89"/>
    </location>
</feature>
<dbReference type="Pfam" id="PF04749">
    <property type="entry name" value="PLAC8"/>
    <property type="match status" value="1"/>
</dbReference>
<gene>
    <name evidence="3" type="ORF">EG327_004460</name>
</gene>
<feature type="transmembrane region" description="Helical" evidence="2">
    <location>
        <begin position="237"/>
        <end position="261"/>
    </location>
</feature>
<proteinExistence type="predicted"/>
<keyword evidence="2" id="KW-0812">Transmembrane</keyword>
<evidence type="ECO:0008006" key="5">
    <source>
        <dbReference type="Google" id="ProtNLM"/>
    </source>
</evidence>
<keyword evidence="2" id="KW-0472">Membrane</keyword>
<comment type="caution">
    <text evidence="3">The sequence shown here is derived from an EMBL/GenBank/DDBJ whole genome shotgun (WGS) entry which is preliminary data.</text>
</comment>
<organism evidence="3 4">
    <name type="scientific">Venturia inaequalis</name>
    <name type="common">Apple scab fungus</name>
    <dbReference type="NCBI Taxonomy" id="5025"/>
    <lineage>
        <taxon>Eukaryota</taxon>
        <taxon>Fungi</taxon>
        <taxon>Dikarya</taxon>
        <taxon>Ascomycota</taxon>
        <taxon>Pezizomycotina</taxon>
        <taxon>Dothideomycetes</taxon>
        <taxon>Pleosporomycetidae</taxon>
        <taxon>Venturiales</taxon>
        <taxon>Venturiaceae</taxon>
        <taxon>Venturia</taxon>
    </lineage>
</organism>
<keyword evidence="4" id="KW-1185">Reference proteome</keyword>
<reference evidence="3 4" key="1">
    <citation type="submission" date="2019-07" db="EMBL/GenBank/DDBJ databases">
        <title>Venturia inaequalis Genome Resource.</title>
        <authorList>
            <person name="Lichtner F.J."/>
        </authorList>
    </citation>
    <scope>NUCLEOTIDE SEQUENCE [LARGE SCALE GENOMIC DNA]</scope>
    <source>
        <strain evidence="3 4">DMI_063113</strain>
    </source>
</reference>
<evidence type="ECO:0000256" key="2">
    <source>
        <dbReference type="SAM" id="Phobius"/>
    </source>
</evidence>
<protein>
    <recommendedName>
        <fullName evidence="5">PLAC8-domain-containing protein</fullName>
    </recommendedName>
</protein>
<evidence type="ECO:0000313" key="3">
    <source>
        <dbReference type="EMBL" id="KAE9986129.1"/>
    </source>
</evidence>
<accession>A0A8H3VBW1</accession>
<name>A0A8H3VBW1_VENIN</name>
<feature type="compositionally biased region" description="Low complexity" evidence="1">
    <location>
        <begin position="1"/>
        <end position="16"/>
    </location>
</feature>
<dbReference type="PANTHER" id="PTHR15907">
    <property type="entry name" value="DUF614 FAMILY PROTEIN-RELATED"/>
    <property type="match status" value="1"/>
</dbReference>
<dbReference type="EMBL" id="WNWR01000265">
    <property type="protein sequence ID" value="KAE9986129.1"/>
    <property type="molecule type" value="Genomic_DNA"/>
</dbReference>
<feature type="region of interest" description="Disordered" evidence="1">
    <location>
        <begin position="308"/>
        <end position="332"/>
    </location>
</feature>
<sequence>MATSFLSSTAATASTSDQVARLPEPAIPARSEARVKTESTELPASPVATTKSNEPSNLPTSPLTDSTSKIADTTEAAQGNKSPAMSSGKKNWISDEEHNGTSLQALKHDPRAGSGIEFVSPMEEEEEEKQLHQASPQNEESSPKYPIPRPESEGLQVLPGQNQGNTAVYLNHDEEEDVGRVAGMPEDDWHYTLCSCWSQSSLCGESLCCPCVLAGRTHQHLHNPPSSNNPYTHIPSTNWYCTSCCLLSIFLLAAAPVYYCMTWTQRREVRYKYHIKGNNANDCCASTFCVCCTLVQEEREVQWRMQQAMEKKKGSGQMERRDGEMKYRPEDA</sequence>
<evidence type="ECO:0000256" key="1">
    <source>
        <dbReference type="SAM" id="MobiDB-lite"/>
    </source>
</evidence>
<feature type="compositionally biased region" description="Basic and acidic residues" evidence="1">
    <location>
        <begin position="309"/>
        <end position="332"/>
    </location>
</feature>
<dbReference type="NCBIfam" id="TIGR01571">
    <property type="entry name" value="A_thal_Cys_rich"/>
    <property type="match status" value="1"/>
</dbReference>
<dbReference type="InterPro" id="IPR006461">
    <property type="entry name" value="PLAC_motif_containing"/>
</dbReference>
<keyword evidence="2" id="KW-1133">Transmembrane helix</keyword>
<dbReference type="Proteomes" id="UP000490939">
    <property type="component" value="Unassembled WGS sequence"/>
</dbReference>
<feature type="region of interest" description="Disordered" evidence="1">
    <location>
        <begin position="1"/>
        <end position="161"/>
    </location>
</feature>
<dbReference type="AlphaFoldDB" id="A0A8H3VBW1"/>
<evidence type="ECO:0000313" key="4">
    <source>
        <dbReference type="Proteomes" id="UP000490939"/>
    </source>
</evidence>